<dbReference type="PROSITE" id="PS51020">
    <property type="entry name" value="SPONDIN"/>
    <property type="match status" value="1"/>
</dbReference>
<evidence type="ECO:0000313" key="3">
    <source>
        <dbReference type="EMBL" id="KAG8237921.1"/>
    </source>
</evidence>
<dbReference type="InterPro" id="IPR009465">
    <property type="entry name" value="Spondin_N"/>
</dbReference>
<reference evidence="3" key="2">
    <citation type="submission" date="2017-10" db="EMBL/GenBank/DDBJ databases">
        <title>Ladona fulva Genome sequencing and assembly.</title>
        <authorList>
            <person name="Murali S."/>
            <person name="Richards S."/>
            <person name="Bandaranaike D."/>
            <person name="Bellair M."/>
            <person name="Blankenburg K."/>
            <person name="Chao H."/>
            <person name="Dinh H."/>
            <person name="Doddapaneni H."/>
            <person name="Dugan-Rocha S."/>
            <person name="Elkadiri S."/>
            <person name="Gnanaolivu R."/>
            <person name="Hernandez B."/>
            <person name="Skinner E."/>
            <person name="Javaid M."/>
            <person name="Lee S."/>
            <person name="Li M."/>
            <person name="Ming W."/>
            <person name="Munidasa M."/>
            <person name="Muniz J."/>
            <person name="Nguyen L."/>
            <person name="Hughes D."/>
            <person name="Osuji N."/>
            <person name="Pu L.-L."/>
            <person name="Puazo M."/>
            <person name="Qu C."/>
            <person name="Quiroz J."/>
            <person name="Raj R."/>
            <person name="Weissenberger G."/>
            <person name="Xin Y."/>
            <person name="Zou X."/>
            <person name="Han Y."/>
            <person name="Worley K."/>
            <person name="Muzny D."/>
            <person name="Gibbs R."/>
        </authorList>
    </citation>
    <scope>NUCLEOTIDE SEQUENCE</scope>
    <source>
        <strain evidence="3">Sampled in the wild</strain>
    </source>
</reference>
<dbReference type="PROSITE" id="PS51257">
    <property type="entry name" value="PROKAR_LIPOPROTEIN"/>
    <property type="match status" value="1"/>
</dbReference>
<proteinExistence type="predicted"/>
<dbReference type="AlphaFoldDB" id="A0A8K0P8J6"/>
<feature type="signal peptide" evidence="1">
    <location>
        <begin position="1"/>
        <end position="24"/>
    </location>
</feature>
<organism evidence="3 4">
    <name type="scientific">Ladona fulva</name>
    <name type="common">Scarce chaser dragonfly</name>
    <name type="synonym">Libellula fulva</name>
    <dbReference type="NCBI Taxonomy" id="123851"/>
    <lineage>
        <taxon>Eukaryota</taxon>
        <taxon>Metazoa</taxon>
        <taxon>Ecdysozoa</taxon>
        <taxon>Arthropoda</taxon>
        <taxon>Hexapoda</taxon>
        <taxon>Insecta</taxon>
        <taxon>Pterygota</taxon>
        <taxon>Palaeoptera</taxon>
        <taxon>Odonata</taxon>
        <taxon>Epiprocta</taxon>
        <taxon>Anisoptera</taxon>
        <taxon>Libelluloidea</taxon>
        <taxon>Libellulidae</taxon>
        <taxon>Ladona</taxon>
    </lineage>
</organism>
<protein>
    <recommendedName>
        <fullName evidence="2">Spondin domain-containing protein</fullName>
    </recommendedName>
</protein>
<evidence type="ECO:0000256" key="1">
    <source>
        <dbReference type="SAM" id="SignalP"/>
    </source>
</evidence>
<evidence type="ECO:0000259" key="2">
    <source>
        <dbReference type="PROSITE" id="PS51020"/>
    </source>
</evidence>
<evidence type="ECO:0000313" key="4">
    <source>
        <dbReference type="Proteomes" id="UP000792457"/>
    </source>
</evidence>
<dbReference type="OrthoDB" id="6090599at2759"/>
<reference evidence="3" key="1">
    <citation type="submission" date="2013-04" db="EMBL/GenBank/DDBJ databases">
        <authorList>
            <person name="Qu J."/>
            <person name="Murali S.C."/>
            <person name="Bandaranaike D."/>
            <person name="Bellair M."/>
            <person name="Blankenburg K."/>
            <person name="Chao H."/>
            <person name="Dinh H."/>
            <person name="Doddapaneni H."/>
            <person name="Downs B."/>
            <person name="Dugan-Rocha S."/>
            <person name="Elkadiri S."/>
            <person name="Gnanaolivu R.D."/>
            <person name="Hernandez B."/>
            <person name="Javaid M."/>
            <person name="Jayaseelan J.C."/>
            <person name="Lee S."/>
            <person name="Li M."/>
            <person name="Ming W."/>
            <person name="Munidasa M."/>
            <person name="Muniz J."/>
            <person name="Nguyen L."/>
            <person name="Ongeri F."/>
            <person name="Osuji N."/>
            <person name="Pu L.-L."/>
            <person name="Puazo M."/>
            <person name="Qu C."/>
            <person name="Quiroz J."/>
            <person name="Raj R."/>
            <person name="Weissenberger G."/>
            <person name="Xin Y."/>
            <person name="Zou X."/>
            <person name="Han Y."/>
            <person name="Richards S."/>
            <person name="Worley K."/>
            <person name="Muzny D."/>
            <person name="Gibbs R."/>
        </authorList>
    </citation>
    <scope>NUCLEOTIDE SEQUENCE</scope>
    <source>
        <strain evidence="3">Sampled in the wild</strain>
    </source>
</reference>
<feature type="chain" id="PRO_5035439347" description="Spondin domain-containing protein" evidence="1">
    <location>
        <begin position="25"/>
        <end position="113"/>
    </location>
</feature>
<feature type="domain" description="Spondin" evidence="2">
    <location>
        <begin position="34"/>
        <end position="113"/>
    </location>
</feature>
<dbReference type="Proteomes" id="UP000792457">
    <property type="component" value="Unassembled WGS sequence"/>
</dbReference>
<dbReference type="Gene3D" id="2.60.40.2130">
    <property type="entry name" value="F-spondin domain"/>
    <property type="match status" value="1"/>
</dbReference>
<dbReference type="InterPro" id="IPR038678">
    <property type="entry name" value="Spondin_N_sf"/>
</dbReference>
<dbReference type="Pfam" id="PF06468">
    <property type="entry name" value="Spond_N"/>
    <property type="match status" value="1"/>
</dbReference>
<gene>
    <name evidence="3" type="ORF">J437_LFUL016899</name>
</gene>
<dbReference type="EMBL" id="KZ309247">
    <property type="protein sequence ID" value="KAG8237921.1"/>
    <property type="molecule type" value="Genomic_DNA"/>
</dbReference>
<keyword evidence="4" id="KW-1185">Reference proteome</keyword>
<name>A0A8K0P8J6_LADFU</name>
<keyword evidence="1" id="KW-0732">Signal</keyword>
<accession>A0A8K0P8J6</accession>
<sequence>MARHRRPPLSILLVGILAVVGCGAVLETSAGEESRATCSPQKLTVYKVVLRTFWSRDLFPKHYPDWRPSAQWTKLIEFILNRCLKLKKVECSVGFAAAEERLVAELKIPVDRI</sequence>
<comment type="caution">
    <text evidence="3">The sequence shown here is derived from an EMBL/GenBank/DDBJ whole genome shotgun (WGS) entry which is preliminary data.</text>
</comment>